<name>A0A0E9X7Q9_ANGAN</name>
<reference evidence="1" key="2">
    <citation type="journal article" date="2015" name="Fish Shellfish Immunol.">
        <title>Early steps in the European eel (Anguilla anguilla)-Vibrio vulnificus interaction in the gills: Role of the RtxA13 toxin.</title>
        <authorList>
            <person name="Callol A."/>
            <person name="Pajuelo D."/>
            <person name="Ebbesson L."/>
            <person name="Teles M."/>
            <person name="MacKenzie S."/>
            <person name="Amaro C."/>
        </authorList>
    </citation>
    <scope>NUCLEOTIDE SEQUENCE</scope>
</reference>
<organism evidence="1">
    <name type="scientific">Anguilla anguilla</name>
    <name type="common">European freshwater eel</name>
    <name type="synonym">Muraena anguilla</name>
    <dbReference type="NCBI Taxonomy" id="7936"/>
    <lineage>
        <taxon>Eukaryota</taxon>
        <taxon>Metazoa</taxon>
        <taxon>Chordata</taxon>
        <taxon>Craniata</taxon>
        <taxon>Vertebrata</taxon>
        <taxon>Euteleostomi</taxon>
        <taxon>Actinopterygii</taxon>
        <taxon>Neopterygii</taxon>
        <taxon>Teleostei</taxon>
        <taxon>Anguilliformes</taxon>
        <taxon>Anguillidae</taxon>
        <taxon>Anguilla</taxon>
    </lineage>
</organism>
<dbReference type="EMBL" id="GBXM01010081">
    <property type="protein sequence ID" value="JAH98496.1"/>
    <property type="molecule type" value="Transcribed_RNA"/>
</dbReference>
<accession>A0A0E9X7Q9</accession>
<protein>
    <submittedName>
        <fullName evidence="1">Uncharacterized protein</fullName>
    </submittedName>
</protein>
<sequence>MWRVRKESEDGWKFKCYERHVFEPVVLTPGHGEPQSLLAFIVTPNLNSTVIDQLKQLITWSPGFLGLNWSLILRKKQKPVDSVALHG</sequence>
<reference evidence="1" key="1">
    <citation type="submission" date="2014-11" db="EMBL/GenBank/DDBJ databases">
        <authorList>
            <person name="Amaro Gonzalez C."/>
        </authorList>
    </citation>
    <scope>NUCLEOTIDE SEQUENCE</scope>
</reference>
<proteinExistence type="predicted"/>
<dbReference type="AlphaFoldDB" id="A0A0E9X7Q9"/>
<evidence type="ECO:0000313" key="1">
    <source>
        <dbReference type="EMBL" id="JAH98496.1"/>
    </source>
</evidence>